<keyword evidence="2 9" id="KW-0378">Hydrolase</keyword>
<dbReference type="PANTHER" id="PTHR34876:SF4">
    <property type="entry name" value="1,4-BETA-D-GLUCAN CELLOBIOHYDROLASE C-RELATED"/>
    <property type="match status" value="1"/>
</dbReference>
<evidence type="ECO:0000256" key="1">
    <source>
        <dbReference type="ARBA" id="ARBA00022729"/>
    </source>
</evidence>
<dbReference type="SUPFAM" id="SSF51989">
    <property type="entry name" value="Glycosyl hydrolases family 6, cellulases"/>
    <property type="match status" value="1"/>
</dbReference>
<dbReference type="EC" id="3.2.1.-" evidence="9"/>
<keyword evidence="4" id="KW-1015">Disulfide bond</keyword>
<dbReference type="InterPro" id="IPR001524">
    <property type="entry name" value="Glyco_hydro_6_CS"/>
</dbReference>
<evidence type="ECO:0000256" key="8">
    <source>
        <dbReference type="PROSITE-ProRule" id="PRU10056"/>
    </source>
</evidence>
<organism evidence="13 14">
    <name type="scientific">Streptomyces axinellae</name>
    <dbReference type="NCBI Taxonomy" id="552788"/>
    <lineage>
        <taxon>Bacteria</taxon>
        <taxon>Bacillati</taxon>
        <taxon>Actinomycetota</taxon>
        <taxon>Actinomycetes</taxon>
        <taxon>Kitasatosporales</taxon>
        <taxon>Streptomycetaceae</taxon>
        <taxon>Streptomyces</taxon>
    </lineage>
</organism>
<evidence type="ECO:0000256" key="7">
    <source>
        <dbReference type="ARBA" id="ARBA00023326"/>
    </source>
</evidence>
<keyword evidence="3 9" id="KW-0136">Cellulose degradation</keyword>
<feature type="compositionally biased region" description="Basic residues" evidence="10">
    <location>
        <begin position="1"/>
        <end position="15"/>
    </location>
</feature>
<evidence type="ECO:0000256" key="10">
    <source>
        <dbReference type="SAM" id="MobiDB-lite"/>
    </source>
</evidence>
<dbReference type="SUPFAM" id="SSF49265">
    <property type="entry name" value="Fibronectin type III"/>
    <property type="match status" value="1"/>
</dbReference>
<evidence type="ECO:0000256" key="5">
    <source>
        <dbReference type="ARBA" id="ARBA00023277"/>
    </source>
</evidence>
<dbReference type="Pfam" id="PF00041">
    <property type="entry name" value="fn3"/>
    <property type="match status" value="1"/>
</dbReference>
<feature type="domain" description="CBM3" evidence="12">
    <location>
        <begin position="577"/>
        <end position="727"/>
    </location>
</feature>
<evidence type="ECO:0000313" key="13">
    <source>
        <dbReference type="EMBL" id="GAA2618054.1"/>
    </source>
</evidence>
<dbReference type="EMBL" id="BAAARJ010000010">
    <property type="protein sequence ID" value="GAA2618054.1"/>
    <property type="molecule type" value="Genomic_DNA"/>
</dbReference>
<evidence type="ECO:0000256" key="6">
    <source>
        <dbReference type="ARBA" id="ARBA00023295"/>
    </source>
</evidence>
<dbReference type="SMART" id="SM01067">
    <property type="entry name" value="CBM_3"/>
    <property type="match status" value="1"/>
</dbReference>
<comment type="caution">
    <text evidence="13">The sequence shown here is derived from an EMBL/GenBank/DDBJ whole genome shotgun (WGS) entry which is preliminary data.</text>
</comment>
<evidence type="ECO:0000256" key="9">
    <source>
        <dbReference type="RuleBase" id="RU361186"/>
    </source>
</evidence>
<dbReference type="InterPro" id="IPR036434">
    <property type="entry name" value="Beta_cellobiohydrolase_sf"/>
</dbReference>
<keyword evidence="14" id="KW-1185">Reference proteome</keyword>
<reference evidence="14" key="1">
    <citation type="journal article" date="2019" name="Int. J. Syst. Evol. Microbiol.">
        <title>The Global Catalogue of Microorganisms (GCM) 10K type strain sequencing project: providing services to taxonomists for standard genome sequencing and annotation.</title>
        <authorList>
            <consortium name="The Broad Institute Genomics Platform"/>
            <consortium name="The Broad Institute Genome Sequencing Center for Infectious Disease"/>
            <person name="Wu L."/>
            <person name="Ma J."/>
        </authorList>
    </citation>
    <scope>NUCLEOTIDE SEQUENCE [LARGE SCALE GENOMIC DNA]</scope>
    <source>
        <strain evidence="14">JCM 16373</strain>
    </source>
</reference>
<dbReference type="Gene3D" id="2.60.40.10">
    <property type="entry name" value="Immunoglobulins"/>
    <property type="match status" value="1"/>
</dbReference>
<dbReference type="Gene3D" id="3.20.20.40">
    <property type="entry name" value="1, 4-beta cellobiohydrolase"/>
    <property type="match status" value="1"/>
</dbReference>
<dbReference type="PANTHER" id="PTHR34876">
    <property type="match status" value="1"/>
</dbReference>
<keyword evidence="7 9" id="KW-0624">Polysaccharide degradation</keyword>
<dbReference type="InterPro" id="IPR036966">
    <property type="entry name" value="CBM3_sf"/>
</dbReference>
<proteinExistence type="inferred from homology"/>
<dbReference type="InterPro" id="IPR016288">
    <property type="entry name" value="Beta_cellobiohydrolase"/>
</dbReference>
<dbReference type="Pfam" id="PF01341">
    <property type="entry name" value="Glyco_hydro_6"/>
    <property type="match status" value="1"/>
</dbReference>
<feature type="region of interest" description="Disordered" evidence="10">
    <location>
        <begin position="1"/>
        <end position="30"/>
    </location>
</feature>
<dbReference type="PROSITE" id="PS50853">
    <property type="entry name" value="FN3"/>
    <property type="match status" value="1"/>
</dbReference>
<dbReference type="SUPFAM" id="SSF49384">
    <property type="entry name" value="Carbohydrate-binding domain"/>
    <property type="match status" value="1"/>
</dbReference>
<dbReference type="InterPro" id="IPR013783">
    <property type="entry name" value="Ig-like_fold"/>
</dbReference>
<feature type="region of interest" description="Disordered" evidence="10">
    <location>
        <begin position="402"/>
        <end position="422"/>
    </location>
</feature>
<name>A0ABP6CJU6_9ACTN</name>
<dbReference type="InterPro" id="IPR001956">
    <property type="entry name" value="CBM3"/>
</dbReference>
<dbReference type="Gene3D" id="2.60.40.710">
    <property type="entry name" value="Endoglucanase-like"/>
    <property type="match status" value="1"/>
</dbReference>
<sequence length="727" mass="75693">MHVLSLRRRDRHGARTVRPPTGPRRRRGRRASALGLAVALLSSGLALGALAAPAQAAARVENPYAGATPYVNPDWSAKASAEPGGDAVADQPTFVWLDRIAAIEGTSEARGLRGHLDTALAQGADLVQLVIYDLPGRDCSALASNGELGPTEIGRYQSEYIDPIADILGDSKYASLRIVTVIEPDSLPNLVTNAGGTEGSTEACATMKANGNYEKGVGYALASLGDIPNVYNYVDAAHHGWLGWDSNLVPAAQEFKKAATANGATVDDVHGFIVNTANYSALEEPHFKVTDTVNGTTVRQSKWVDWNQYVDEKTYAQGLRSVLVAQGFDSGIGMLVDTSRNGWGGAQRPSGPGPTTSVDAYVEGGRVDRRIHAGNWCNQSGAGLGERPSAAPASGIDAYVWAKPPGESDGSSKAIDNDEGKGFDRMCDPTYTGNGRNGHNMSGALADAPLAGHWFSAQFRQLLANSYPPAGDGGENPGEPGDTRAPSVPTGLTVSGTTADSVSLTWSASTDDTGVAGYDVYRNGVKAGGTSTTSYTDTGLAASTSYRYTVRARDAAGNVSAASSAAPATTQASGPGGPSGLKAQYKNNDSAPKDSQIKPGLRLVNGGTSAADLSKVTVRYWFTKEAGATAFSTSCDYAQLGCSTVKSSVTALSSARTGADHYAQVSFSSGSLAAGADSGDIQLRLNKTDWSNFDESDDWSHGTGTSYADMPRITVYVNGSLVFGTEP</sequence>
<dbReference type="PROSITE" id="PS51172">
    <property type="entry name" value="CBM3"/>
    <property type="match status" value="1"/>
</dbReference>
<dbReference type="Pfam" id="PF00942">
    <property type="entry name" value="CBM_3"/>
    <property type="match status" value="1"/>
</dbReference>
<keyword evidence="6 9" id="KW-0326">Glycosidase</keyword>
<dbReference type="InterPro" id="IPR003961">
    <property type="entry name" value="FN3_dom"/>
</dbReference>
<keyword evidence="1" id="KW-0732">Signal</keyword>
<evidence type="ECO:0000259" key="11">
    <source>
        <dbReference type="PROSITE" id="PS50853"/>
    </source>
</evidence>
<feature type="region of interest" description="Disordered" evidence="10">
    <location>
        <begin position="465"/>
        <end position="496"/>
    </location>
</feature>
<dbReference type="PRINTS" id="PR00733">
    <property type="entry name" value="GLHYDRLASE6"/>
</dbReference>
<evidence type="ECO:0000259" key="12">
    <source>
        <dbReference type="PROSITE" id="PS51172"/>
    </source>
</evidence>
<feature type="domain" description="Fibronectin type-III" evidence="11">
    <location>
        <begin position="488"/>
        <end position="573"/>
    </location>
</feature>
<dbReference type="InterPro" id="IPR036116">
    <property type="entry name" value="FN3_sf"/>
</dbReference>
<gene>
    <name evidence="13" type="ORF">GCM10009863_35050</name>
</gene>
<dbReference type="PROSITE" id="PS00655">
    <property type="entry name" value="GLYCOSYL_HYDROL_F6_1"/>
    <property type="match status" value="1"/>
</dbReference>
<dbReference type="InterPro" id="IPR008965">
    <property type="entry name" value="CBM2/CBM3_carb-bd_dom_sf"/>
</dbReference>
<dbReference type="SMART" id="SM00060">
    <property type="entry name" value="FN3"/>
    <property type="match status" value="1"/>
</dbReference>
<dbReference type="Proteomes" id="UP001501447">
    <property type="component" value="Unassembled WGS sequence"/>
</dbReference>
<evidence type="ECO:0000256" key="3">
    <source>
        <dbReference type="ARBA" id="ARBA00023001"/>
    </source>
</evidence>
<accession>A0ABP6CJU6</accession>
<feature type="region of interest" description="Disordered" evidence="10">
    <location>
        <begin position="564"/>
        <end position="600"/>
    </location>
</feature>
<evidence type="ECO:0000256" key="2">
    <source>
        <dbReference type="ARBA" id="ARBA00022801"/>
    </source>
</evidence>
<keyword evidence="5 9" id="KW-0119">Carbohydrate metabolism</keyword>
<evidence type="ECO:0000256" key="4">
    <source>
        <dbReference type="ARBA" id="ARBA00023157"/>
    </source>
</evidence>
<feature type="compositionally biased region" description="Low complexity" evidence="10">
    <location>
        <begin position="564"/>
        <end position="573"/>
    </location>
</feature>
<dbReference type="CDD" id="cd00063">
    <property type="entry name" value="FN3"/>
    <property type="match status" value="1"/>
</dbReference>
<feature type="active site" evidence="8">
    <location>
        <position position="138"/>
    </location>
</feature>
<protein>
    <recommendedName>
        <fullName evidence="9">Glucanase</fullName>
        <ecNumber evidence="9">3.2.1.-</ecNumber>
    </recommendedName>
</protein>
<evidence type="ECO:0000313" key="14">
    <source>
        <dbReference type="Proteomes" id="UP001501447"/>
    </source>
</evidence>
<comment type="similarity">
    <text evidence="9">Belongs to the glycosyl hydrolase family 6.</text>
</comment>